<comment type="caution">
    <text evidence="1">The sequence shown here is derived from an EMBL/GenBank/DDBJ whole genome shotgun (WGS) entry which is preliminary data.</text>
</comment>
<dbReference type="EMBL" id="JBEPCU010001695">
    <property type="protein sequence ID" value="MER6984192.1"/>
    <property type="molecule type" value="Genomic_DNA"/>
</dbReference>
<gene>
    <name evidence="1" type="ORF">ABT317_46395</name>
</gene>
<protein>
    <submittedName>
        <fullName evidence="1">DUF6059 family protein</fullName>
    </submittedName>
</protein>
<keyword evidence="2" id="KW-1185">Reference proteome</keyword>
<proteinExistence type="predicted"/>
<dbReference type="Proteomes" id="UP001458415">
    <property type="component" value="Unassembled WGS sequence"/>
</dbReference>
<evidence type="ECO:0000313" key="1">
    <source>
        <dbReference type="EMBL" id="MER6984192.1"/>
    </source>
</evidence>
<dbReference type="RefSeq" id="WP_086725264.1">
    <property type="nucleotide sequence ID" value="NZ_MUBM01000086.1"/>
</dbReference>
<sequence>MALSLPRRMLHALYVYTGLEPYNTMGPPPAGPYFPAGSLHDLTGPAARHPERIRHDIPLTPLERTLRRELRSR</sequence>
<name>A0ABV1WJ39_9ACTN</name>
<dbReference type="Pfam" id="PF19534">
    <property type="entry name" value="DUF6059"/>
    <property type="match status" value="1"/>
</dbReference>
<evidence type="ECO:0000313" key="2">
    <source>
        <dbReference type="Proteomes" id="UP001458415"/>
    </source>
</evidence>
<dbReference type="InterPro" id="IPR045701">
    <property type="entry name" value="DUF6059"/>
</dbReference>
<accession>A0ABV1WJ39</accession>
<reference evidence="1 2" key="1">
    <citation type="submission" date="2024-06" db="EMBL/GenBank/DDBJ databases">
        <title>The Natural Products Discovery Center: Release of the First 8490 Sequenced Strains for Exploring Actinobacteria Biosynthetic Diversity.</title>
        <authorList>
            <person name="Kalkreuter E."/>
            <person name="Kautsar S.A."/>
            <person name="Yang D."/>
            <person name="Bader C.D."/>
            <person name="Teijaro C.N."/>
            <person name="Fluegel L."/>
            <person name="Davis C.M."/>
            <person name="Simpson J.R."/>
            <person name="Lauterbach L."/>
            <person name="Steele A.D."/>
            <person name="Gui C."/>
            <person name="Meng S."/>
            <person name="Li G."/>
            <person name="Viehrig K."/>
            <person name="Ye F."/>
            <person name="Su P."/>
            <person name="Kiefer A.F."/>
            <person name="Nichols A."/>
            <person name="Cepeda A.J."/>
            <person name="Yan W."/>
            <person name="Fan B."/>
            <person name="Jiang Y."/>
            <person name="Adhikari A."/>
            <person name="Zheng C.-J."/>
            <person name="Schuster L."/>
            <person name="Cowan T.M."/>
            <person name="Smanski M.J."/>
            <person name="Chevrette M.G."/>
            <person name="De Carvalho L.P.S."/>
            <person name="Shen B."/>
        </authorList>
    </citation>
    <scope>NUCLEOTIDE SEQUENCE [LARGE SCALE GENOMIC DNA]</scope>
    <source>
        <strain evidence="1 2">NPDC000634</strain>
    </source>
</reference>
<organism evidence="1 2">
    <name type="scientific">Streptomyces carpinensis</name>
    <dbReference type="NCBI Taxonomy" id="66369"/>
    <lineage>
        <taxon>Bacteria</taxon>
        <taxon>Bacillati</taxon>
        <taxon>Actinomycetota</taxon>
        <taxon>Actinomycetes</taxon>
        <taxon>Kitasatosporales</taxon>
        <taxon>Streptomycetaceae</taxon>
        <taxon>Streptomyces</taxon>
    </lineage>
</organism>